<evidence type="ECO:0000256" key="1">
    <source>
        <dbReference type="ARBA" id="ARBA00004127"/>
    </source>
</evidence>
<feature type="transmembrane region" description="Helical" evidence="6">
    <location>
        <begin position="193"/>
        <end position="214"/>
    </location>
</feature>
<feature type="domain" description="DUF202" evidence="7">
    <location>
        <begin position="104"/>
        <end position="180"/>
    </location>
</feature>
<protein>
    <recommendedName>
        <fullName evidence="7">DUF202 domain-containing protein</fullName>
    </recommendedName>
</protein>
<dbReference type="AlphaFoldDB" id="A0A165ISA0"/>
<keyword evidence="2 6" id="KW-0812">Transmembrane</keyword>
<evidence type="ECO:0000313" key="9">
    <source>
        <dbReference type="Proteomes" id="UP000076632"/>
    </source>
</evidence>
<name>A0A165ISA0_XYLHT</name>
<feature type="compositionally biased region" description="Polar residues" evidence="5">
    <location>
        <begin position="12"/>
        <end position="23"/>
    </location>
</feature>
<feature type="transmembrane region" description="Helical" evidence="6">
    <location>
        <begin position="113"/>
        <end position="134"/>
    </location>
</feature>
<dbReference type="InterPro" id="IPR052053">
    <property type="entry name" value="IM_YidH-like"/>
</dbReference>
<evidence type="ECO:0000256" key="5">
    <source>
        <dbReference type="SAM" id="MobiDB-lite"/>
    </source>
</evidence>
<dbReference type="GeneID" id="28900934"/>
<keyword evidence="3 6" id="KW-1133">Transmembrane helix</keyword>
<dbReference type="STRING" id="1328760.A0A165ISA0"/>
<keyword evidence="9" id="KW-1185">Reference proteome</keyword>
<evidence type="ECO:0000259" key="7">
    <source>
        <dbReference type="Pfam" id="PF02656"/>
    </source>
</evidence>
<evidence type="ECO:0000256" key="3">
    <source>
        <dbReference type="ARBA" id="ARBA00022989"/>
    </source>
</evidence>
<dbReference type="PANTHER" id="PTHR34187">
    <property type="entry name" value="FGR18P"/>
    <property type="match status" value="1"/>
</dbReference>
<gene>
    <name evidence="8" type="ORF">L228DRAFT_280563</name>
</gene>
<dbReference type="Proteomes" id="UP000076632">
    <property type="component" value="Unassembled WGS sequence"/>
</dbReference>
<evidence type="ECO:0000256" key="6">
    <source>
        <dbReference type="SAM" id="Phobius"/>
    </source>
</evidence>
<evidence type="ECO:0000256" key="4">
    <source>
        <dbReference type="ARBA" id="ARBA00023136"/>
    </source>
</evidence>
<dbReference type="OrthoDB" id="199599at2759"/>
<dbReference type="Pfam" id="PF02656">
    <property type="entry name" value="DUF202"/>
    <property type="match status" value="1"/>
</dbReference>
<reference evidence="8 9" key="1">
    <citation type="journal article" date="2016" name="Fungal Biol.">
        <title>The genome of Xylona heveae provides a window into fungal endophytism.</title>
        <authorList>
            <person name="Gazis R."/>
            <person name="Kuo A."/>
            <person name="Riley R."/>
            <person name="LaButti K."/>
            <person name="Lipzen A."/>
            <person name="Lin J."/>
            <person name="Amirebrahimi M."/>
            <person name="Hesse C.N."/>
            <person name="Spatafora J.W."/>
            <person name="Henrissat B."/>
            <person name="Hainaut M."/>
            <person name="Grigoriev I.V."/>
            <person name="Hibbett D.S."/>
        </authorList>
    </citation>
    <scope>NUCLEOTIDE SEQUENCE [LARGE SCALE GENOMIC DNA]</scope>
    <source>
        <strain evidence="8 9">TC161</strain>
    </source>
</reference>
<dbReference type="EMBL" id="KV407455">
    <property type="protein sequence ID" value="KZF25312.1"/>
    <property type="molecule type" value="Genomic_DNA"/>
</dbReference>
<sequence>MAEPSLPKAPVTTASSGTTNTPAQEHDSLKTQTHGNELPLEHTELQPVQALTCQSRRSHSNTQTNQDHGASSASRGRTCSGLTLAVRRFWTRQIAVTVPRDACRDHLALERTFLGYLRTSLALSMIGVTITQLFRLQHALDPNPVLGYYVLGKPLGCLCLGSAIVVVLSGAFRCWRQQNAMVRRKILVGGWELKLIGTLTALILLCVFVVLVAVDVSKLGKH</sequence>
<feature type="region of interest" description="Disordered" evidence="5">
    <location>
        <begin position="52"/>
        <end position="76"/>
    </location>
</feature>
<dbReference type="RefSeq" id="XP_018190867.1">
    <property type="nucleotide sequence ID" value="XM_018335797.1"/>
</dbReference>
<accession>A0A165ISA0</accession>
<feature type="region of interest" description="Disordered" evidence="5">
    <location>
        <begin position="1"/>
        <end position="32"/>
    </location>
</feature>
<feature type="transmembrane region" description="Helical" evidence="6">
    <location>
        <begin position="146"/>
        <end position="172"/>
    </location>
</feature>
<organism evidence="8 9">
    <name type="scientific">Xylona heveae (strain CBS 132557 / TC161)</name>
    <dbReference type="NCBI Taxonomy" id="1328760"/>
    <lineage>
        <taxon>Eukaryota</taxon>
        <taxon>Fungi</taxon>
        <taxon>Dikarya</taxon>
        <taxon>Ascomycota</taxon>
        <taxon>Pezizomycotina</taxon>
        <taxon>Xylonomycetes</taxon>
        <taxon>Xylonales</taxon>
        <taxon>Xylonaceae</taxon>
        <taxon>Xylona</taxon>
    </lineage>
</organism>
<dbReference type="InParanoid" id="A0A165ISA0"/>
<dbReference type="PANTHER" id="PTHR34187:SF1">
    <property type="entry name" value="DUF202 DOMAIN-CONTAINING PROTEIN"/>
    <property type="match status" value="1"/>
</dbReference>
<keyword evidence="4 6" id="KW-0472">Membrane</keyword>
<comment type="subcellular location">
    <subcellularLocation>
        <location evidence="1">Endomembrane system</location>
        <topology evidence="1">Multi-pass membrane protein</topology>
    </subcellularLocation>
</comment>
<evidence type="ECO:0000256" key="2">
    <source>
        <dbReference type="ARBA" id="ARBA00022692"/>
    </source>
</evidence>
<evidence type="ECO:0000313" key="8">
    <source>
        <dbReference type="EMBL" id="KZF25312.1"/>
    </source>
</evidence>
<proteinExistence type="predicted"/>
<dbReference type="InterPro" id="IPR003807">
    <property type="entry name" value="DUF202"/>
</dbReference>
<dbReference type="GO" id="GO:0012505">
    <property type="term" value="C:endomembrane system"/>
    <property type="evidence" value="ECO:0007669"/>
    <property type="project" value="UniProtKB-SubCell"/>
</dbReference>